<sequence>MDTVLTMITWLIGKAAESGAGFFSWGAGYQPEIPEGLIK</sequence>
<evidence type="ECO:0000313" key="1">
    <source>
        <dbReference type="EMBL" id="MCU6801294.1"/>
    </source>
</evidence>
<gene>
    <name evidence="1" type="ORF">OCV69_15410</name>
</gene>
<dbReference type="EMBL" id="JAOQJF010000048">
    <property type="protein sequence ID" value="MCU6801294.1"/>
    <property type="molecule type" value="Genomic_DNA"/>
</dbReference>
<accession>A0ABT2V4W5</accession>
<protein>
    <submittedName>
        <fullName evidence="1">Cyclic lactone autoinducer peptide</fullName>
    </submittedName>
</protein>
<keyword evidence="2" id="KW-1185">Reference proteome</keyword>
<organism evidence="1 2">
    <name type="scientific">Alitiscatomonas aceti</name>
    <dbReference type="NCBI Taxonomy" id="2981724"/>
    <lineage>
        <taxon>Bacteria</taxon>
        <taxon>Bacillati</taxon>
        <taxon>Bacillota</taxon>
        <taxon>Clostridia</taxon>
        <taxon>Lachnospirales</taxon>
        <taxon>Lachnospiraceae</taxon>
        <taxon>Alitiscatomonas</taxon>
    </lineage>
</organism>
<evidence type="ECO:0000313" key="2">
    <source>
        <dbReference type="Proteomes" id="UP001652395"/>
    </source>
</evidence>
<dbReference type="Proteomes" id="UP001652395">
    <property type="component" value="Unassembled WGS sequence"/>
</dbReference>
<name>A0ABT2V4W5_9FIRM</name>
<proteinExistence type="predicted"/>
<dbReference type="InterPro" id="IPR009229">
    <property type="entry name" value="AgrD"/>
</dbReference>
<dbReference type="NCBIfam" id="TIGR04223">
    <property type="entry name" value="quorum_AgrD"/>
    <property type="match status" value="1"/>
</dbReference>
<reference evidence="1 2" key="1">
    <citation type="journal article" date="2021" name="ISME Commun">
        <title>Automated analysis of genomic sequences facilitates high-throughput and comprehensive description of bacteria.</title>
        <authorList>
            <person name="Hitch T.C.A."/>
        </authorList>
    </citation>
    <scope>NUCLEOTIDE SEQUENCE [LARGE SCALE GENOMIC DNA]</scope>
    <source>
        <strain evidence="2">f_CCE</strain>
    </source>
</reference>
<comment type="caution">
    <text evidence="1">The sequence shown here is derived from an EMBL/GenBank/DDBJ whole genome shotgun (WGS) entry which is preliminary data.</text>
</comment>
<dbReference type="RefSeq" id="WP_158360194.1">
    <property type="nucleotide sequence ID" value="NZ_JAOQJF010000048.1"/>
</dbReference>